<feature type="region of interest" description="Disordered" evidence="2">
    <location>
        <begin position="78"/>
        <end position="97"/>
    </location>
</feature>
<evidence type="ECO:0000313" key="3">
    <source>
        <dbReference type="EMBL" id="PKU85180.1"/>
    </source>
</evidence>
<proteinExistence type="predicted"/>
<organism evidence="3 4">
    <name type="scientific">Dendrobium catenatum</name>
    <dbReference type="NCBI Taxonomy" id="906689"/>
    <lineage>
        <taxon>Eukaryota</taxon>
        <taxon>Viridiplantae</taxon>
        <taxon>Streptophyta</taxon>
        <taxon>Embryophyta</taxon>
        <taxon>Tracheophyta</taxon>
        <taxon>Spermatophyta</taxon>
        <taxon>Magnoliopsida</taxon>
        <taxon>Liliopsida</taxon>
        <taxon>Asparagales</taxon>
        <taxon>Orchidaceae</taxon>
        <taxon>Epidendroideae</taxon>
        <taxon>Malaxideae</taxon>
        <taxon>Dendrobiinae</taxon>
        <taxon>Dendrobium</taxon>
    </lineage>
</organism>
<keyword evidence="1" id="KW-0175">Coiled coil</keyword>
<keyword evidence="4" id="KW-1185">Reference proteome</keyword>
<sequence length="174" mass="20306">MDCGRRSAVDDDRSRKTRLAVDDDRRQGRWAVNDARSRIAFYQAQSKKSLDQVDRNLDQVDRNLDRIRETLRAIRRMRMSSATIPRHSSSSLSSSALRERYQSRHSSIVVDDYPPLELPLRWRDPPPVYSPLEVPLRWRDPLPVHAVRNQPEGFFNVSHHLEPVERVSVPRSIS</sequence>
<reference evidence="3 4" key="1">
    <citation type="journal article" date="2016" name="Sci. Rep.">
        <title>The Dendrobium catenatum Lindl. genome sequence provides insights into polysaccharide synthase, floral development and adaptive evolution.</title>
        <authorList>
            <person name="Zhang G.Q."/>
            <person name="Xu Q."/>
            <person name="Bian C."/>
            <person name="Tsai W.C."/>
            <person name="Yeh C.M."/>
            <person name="Liu K.W."/>
            <person name="Yoshida K."/>
            <person name="Zhang L.S."/>
            <person name="Chang S.B."/>
            <person name="Chen F."/>
            <person name="Shi Y."/>
            <person name="Su Y.Y."/>
            <person name="Zhang Y.Q."/>
            <person name="Chen L.J."/>
            <person name="Yin Y."/>
            <person name="Lin M."/>
            <person name="Huang H."/>
            <person name="Deng H."/>
            <person name="Wang Z.W."/>
            <person name="Zhu S.L."/>
            <person name="Zhao X."/>
            <person name="Deng C."/>
            <person name="Niu S.C."/>
            <person name="Huang J."/>
            <person name="Wang M."/>
            <person name="Liu G.H."/>
            <person name="Yang H.J."/>
            <person name="Xiao X.J."/>
            <person name="Hsiao Y.Y."/>
            <person name="Wu W.L."/>
            <person name="Chen Y.Y."/>
            <person name="Mitsuda N."/>
            <person name="Ohme-Takagi M."/>
            <person name="Luo Y.B."/>
            <person name="Van de Peer Y."/>
            <person name="Liu Z.J."/>
        </authorList>
    </citation>
    <scope>NUCLEOTIDE SEQUENCE [LARGE SCALE GENOMIC DNA]</scope>
    <source>
        <tissue evidence="3">The whole plant</tissue>
    </source>
</reference>
<gene>
    <name evidence="3" type="ORF">MA16_Dca027726</name>
</gene>
<reference evidence="3 4" key="2">
    <citation type="journal article" date="2017" name="Nature">
        <title>The Apostasia genome and the evolution of orchids.</title>
        <authorList>
            <person name="Zhang G.Q."/>
            <person name="Liu K.W."/>
            <person name="Li Z."/>
            <person name="Lohaus R."/>
            <person name="Hsiao Y.Y."/>
            <person name="Niu S.C."/>
            <person name="Wang J.Y."/>
            <person name="Lin Y.C."/>
            <person name="Xu Q."/>
            <person name="Chen L.J."/>
            <person name="Yoshida K."/>
            <person name="Fujiwara S."/>
            <person name="Wang Z.W."/>
            <person name="Zhang Y.Q."/>
            <person name="Mitsuda N."/>
            <person name="Wang M."/>
            <person name="Liu G.H."/>
            <person name="Pecoraro L."/>
            <person name="Huang H.X."/>
            <person name="Xiao X.J."/>
            <person name="Lin M."/>
            <person name="Wu X.Y."/>
            <person name="Wu W.L."/>
            <person name="Chen Y.Y."/>
            <person name="Chang S.B."/>
            <person name="Sakamoto S."/>
            <person name="Ohme-Takagi M."/>
            <person name="Yagi M."/>
            <person name="Zeng S.J."/>
            <person name="Shen C.Y."/>
            <person name="Yeh C.M."/>
            <person name="Luo Y.B."/>
            <person name="Tsai W.C."/>
            <person name="Van de Peer Y."/>
            <person name="Liu Z.J."/>
        </authorList>
    </citation>
    <scope>NUCLEOTIDE SEQUENCE [LARGE SCALE GENOMIC DNA]</scope>
    <source>
        <tissue evidence="3">The whole plant</tissue>
    </source>
</reference>
<feature type="coiled-coil region" evidence="1">
    <location>
        <begin position="50"/>
        <end position="77"/>
    </location>
</feature>
<dbReference type="AlphaFoldDB" id="A0A2I0XB99"/>
<evidence type="ECO:0000256" key="2">
    <source>
        <dbReference type="SAM" id="MobiDB-lite"/>
    </source>
</evidence>
<dbReference type="Proteomes" id="UP000233837">
    <property type="component" value="Unassembled WGS sequence"/>
</dbReference>
<evidence type="ECO:0000256" key="1">
    <source>
        <dbReference type="SAM" id="Coils"/>
    </source>
</evidence>
<evidence type="ECO:0000313" key="4">
    <source>
        <dbReference type="Proteomes" id="UP000233837"/>
    </source>
</evidence>
<dbReference type="EMBL" id="KZ501989">
    <property type="protein sequence ID" value="PKU85180.1"/>
    <property type="molecule type" value="Genomic_DNA"/>
</dbReference>
<name>A0A2I0XB99_9ASPA</name>
<protein>
    <submittedName>
        <fullName evidence="3">Uncharacterized protein</fullName>
    </submittedName>
</protein>
<accession>A0A2I0XB99</accession>